<dbReference type="GeneID" id="94192167"/>
<sequence length="154" mass="15964">MRRTIDPCAVHEKLCVHKALPVGRGHDSATLHRRGVTGALLPALVVIAEHQRVHRVLQASVRLQVGEVQLPVAAGAAVDAAEVDLGPPARRVDDALQAEGLAAAERDDGVVEEVVADAAAQAACHALRFALAQAELALDALVGRLGEEGAAGHL</sequence>
<organism evidence="1 2">
    <name type="scientific">Babesia caballi</name>
    <dbReference type="NCBI Taxonomy" id="5871"/>
    <lineage>
        <taxon>Eukaryota</taxon>
        <taxon>Sar</taxon>
        <taxon>Alveolata</taxon>
        <taxon>Apicomplexa</taxon>
        <taxon>Aconoidasida</taxon>
        <taxon>Piroplasmida</taxon>
        <taxon>Babesiidae</taxon>
        <taxon>Babesia</taxon>
    </lineage>
</organism>
<dbReference type="RefSeq" id="XP_067712755.1">
    <property type="nucleotide sequence ID" value="XM_067856654.1"/>
</dbReference>
<keyword evidence="1" id="KW-0418">Kinase</keyword>
<dbReference type="Proteomes" id="UP001497744">
    <property type="component" value="Unassembled WGS sequence"/>
</dbReference>
<evidence type="ECO:0000313" key="1">
    <source>
        <dbReference type="EMBL" id="GIX60684.1"/>
    </source>
</evidence>
<dbReference type="AlphaFoldDB" id="A0AAV4LLE0"/>
<name>A0AAV4LLE0_BABCB</name>
<evidence type="ECO:0000313" key="2">
    <source>
        <dbReference type="Proteomes" id="UP001497744"/>
    </source>
</evidence>
<accession>A0AAV4LLE0</accession>
<dbReference type="EMBL" id="BPLF01000001">
    <property type="protein sequence ID" value="GIX60684.1"/>
    <property type="molecule type" value="Genomic_DNA"/>
</dbReference>
<reference evidence="1 2" key="1">
    <citation type="submission" date="2021-06" db="EMBL/GenBank/DDBJ databases">
        <title>Genome sequence of Babesia caballi.</title>
        <authorList>
            <person name="Yamagishi J."/>
            <person name="Kidaka T."/>
            <person name="Ochi A."/>
        </authorList>
    </citation>
    <scope>NUCLEOTIDE SEQUENCE [LARGE SCALE GENOMIC DNA]</scope>
    <source>
        <strain evidence="1">USDA-D6B2</strain>
    </source>
</reference>
<protein>
    <submittedName>
        <fullName evidence="1">Carbohydrate kinase FGGY, putative</fullName>
    </submittedName>
</protein>
<proteinExistence type="predicted"/>
<dbReference type="GO" id="GO:0016301">
    <property type="term" value="F:kinase activity"/>
    <property type="evidence" value="ECO:0007669"/>
    <property type="project" value="UniProtKB-KW"/>
</dbReference>
<keyword evidence="2" id="KW-1185">Reference proteome</keyword>
<keyword evidence="1" id="KW-0808">Transferase</keyword>
<comment type="caution">
    <text evidence="1">The sequence shown here is derived from an EMBL/GenBank/DDBJ whole genome shotgun (WGS) entry which is preliminary data.</text>
</comment>
<gene>
    <name evidence="1" type="ORF">BcabD6B2_01190</name>
</gene>